<evidence type="ECO:0000313" key="2">
    <source>
        <dbReference type="Proteomes" id="UP001500954"/>
    </source>
</evidence>
<dbReference type="EMBL" id="BAABCY010000053">
    <property type="protein sequence ID" value="GAA3569916.1"/>
    <property type="molecule type" value="Genomic_DNA"/>
</dbReference>
<evidence type="ECO:0008006" key="3">
    <source>
        <dbReference type="Google" id="ProtNLM"/>
    </source>
</evidence>
<dbReference type="Gene3D" id="2.60.120.620">
    <property type="entry name" value="q2cbj1_9rhob like domain"/>
    <property type="match status" value="1"/>
</dbReference>
<gene>
    <name evidence="1" type="ORF">GCM10022395_19450</name>
</gene>
<dbReference type="Pfam" id="PF05721">
    <property type="entry name" value="PhyH"/>
    <property type="match status" value="1"/>
</dbReference>
<protein>
    <recommendedName>
        <fullName evidence="3">Phytanoyl-CoA dioxygenase</fullName>
    </recommendedName>
</protein>
<dbReference type="Proteomes" id="UP001500954">
    <property type="component" value="Unassembled WGS sequence"/>
</dbReference>
<keyword evidence="2" id="KW-1185">Reference proteome</keyword>
<sequence>MDRICSLIIDDDVYNFNVEGDFFWGQKELLFKEEGNVISKMPWKDDGFNIVKAFSEDEFEKLKNSIRENVINALKLNDVDFNERTFLLEDYHKVVKTDDLHNKVINVTRNLENSDFDFDIELLANNLGVVLGCKLTSWVEELQKTHIQIRISRPNSLDINPPHRDGYLSYWHDIINVWIPIVGCNEKSSLPVFPGSHLIPENEILRTASKGAKINGNTYYVPCILETKEGVIKMVRPNPIKGEALVFTPYLIHGAAANLNKDLTRVSLELRFPKVKG</sequence>
<organism evidence="1 2">
    <name type="scientific">Snuella lapsa</name>
    <dbReference type="NCBI Taxonomy" id="870481"/>
    <lineage>
        <taxon>Bacteria</taxon>
        <taxon>Pseudomonadati</taxon>
        <taxon>Bacteroidota</taxon>
        <taxon>Flavobacteriia</taxon>
        <taxon>Flavobacteriales</taxon>
        <taxon>Flavobacteriaceae</taxon>
        <taxon>Snuella</taxon>
    </lineage>
</organism>
<dbReference type="InterPro" id="IPR008775">
    <property type="entry name" value="Phytyl_CoA_dOase-like"/>
</dbReference>
<name>A0ABP6XNF8_9FLAO</name>
<evidence type="ECO:0000313" key="1">
    <source>
        <dbReference type="EMBL" id="GAA3569916.1"/>
    </source>
</evidence>
<dbReference type="RefSeq" id="WP_345005795.1">
    <property type="nucleotide sequence ID" value="NZ_BAABCY010000053.1"/>
</dbReference>
<accession>A0ABP6XNF8</accession>
<comment type="caution">
    <text evidence="1">The sequence shown here is derived from an EMBL/GenBank/DDBJ whole genome shotgun (WGS) entry which is preliminary data.</text>
</comment>
<proteinExistence type="predicted"/>
<reference evidence="2" key="1">
    <citation type="journal article" date="2019" name="Int. J. Syst. Evol. Microbiol.">
        <title>The Global Catalogue of Microorganisms (GCM) 10K type strain sequencing project: providing services to taxonomists for standard genome sequencing and annotation.</title>
        <authorList>
            <consortium name="The Broad Institute Genomics Platform"/>
            <consortium name="The Broad Institute Genome Sequencing Center for Infectious Disease"/>
            <person name="Wu L."/>
            <person name="Ma J."/>
        </authorList>
    </citation>
    <scope>NUCLEOTIDE SEQUENCE [LARGE SCALE GENOMIC DNA]</scope>
    <source>
        <strain evidence="2">JCM 17111</strain>
    </source>
</reference>
<dbReference type="SUPFAM" id="SSF51197">
    <property type="entry name" value="Clavaminate synthase-like"/>
    <property type="match status" value="1"/>
</dbReference>